<proteinExistence type="predicted"/>
<sequence length="308" mass="35915">MPKIPFYIMEEHNEAFFIWHYAVAEGWINKNQNTLLHVDEHSDLVLPILNSSLKSVNKNIKRVHDFTYSELTIANFIYPAIYQGVFSQVYWLRQKHDPKLKGQKQLNIYSHQGEGKRLMLKSKVDFNNLFNPDCKSFTITPLNAQDEISSEESNKLNKSVILDIDIDYFSCDNVSGEYLEVEITEEAYDDYINNLYNKLRICWGGNASVKYMDGKYYFCIIQPDKLVAENLKVSEDTIVERIDALVDFLKVNEIQPKLIDVCRSRLSGYTPNDQWEFIENTLVEKLSSIYEFEPIFVSELSKKVLVEV</sequence>
<evidence type="ECO:0000313" key="1">
    <source>
        <dbReference type="EMBL" id="QIZ86008.1"/>
    </source>
</evidence>
<dbReference type="PANTHER" id="PTHR13225">
    <property type="entry name" value="MISEXPRESSION SUPPRESSOR OF RAS 6"/>
    <property type="match status" value="1"/>
</dbReference>
<accession>A0A6H1V3T6</accession>
<dbReference type="AlphaFoldDB" id="A0A6H1V3T6"/>
<name>A0A6H1V3T6_9CYAN</name>
<protein>
    <submittedName>
        <fullName evidence="1">Peptide arginase</fullName>
    </submittedName>
</protein>
<dbReference type="Pfam" id="PF12640">
    <property type="entry name" value="UPF0489"/>
    <property type="match status" value="1"/>
</dbReference>
<gene>
    <name evidence="1" type="primary">OspR</name>
</gene>
<dbReference type="PANTHER" id="PTHR13225:SF3">
    <property type="entry name" value="UPF0489 PROTEIN C5ORF22"/>
    <property type="match status" value="1"/>
</dbReference>
<dbReference type="InterPro" id="IPR024131">
    <property type="entry name" value="UPF0489"/>
</dbReference>
<reference evidence="1" key="1">
    <citation type="journal article" date="2020" name="Angew. Chem. Int. Ed. Engl.">
        <title>Landornamides, antiviral ornithine-containing ribosomal peptides discovered by proteusin mining.</title>
        <authorList>
            <person name="Bosch N."/>
            <person name="Mariana B."/>
            <person name="Greczmiel U."/>
            <person name="Morinaka B."/>
            <person name="Gugger M."/>
            <person name="Oxenius A."/>
            <person name="Vagstad A.L."/>
            <person name="Piel J."/>
        </authorList>
    </citation>
    <scope>NUCLEOTIDE SEQUENCE</scope>
    <source>
        <strain evidence="1">PCC 7926</strain>
    </source>
</reference>
<organism evidence="1">
    <name type="scientific">Oscillatoria sp. PCC 7926</name>
    <dbReference type="NCBI Taxonomy" id="587415"/>
    <lineage>
        <taxon>Bacteria</taxon>
        <taxon>Bacillati</taxon>
        <taxon>Cyanobacteriota</taxon>
        <taxon>Cyanophyceae</taxon>
        <taxon>Oscillatoriophycideae</taxon>
        <taxon>Oscillatoriales</taxon>
        <taxon>Oscillatoriaceae</taxon>
        <taxon>Oscillatoria</taxon>
    </lineage>
</organism>
<dbReference type="EMBL" id="MN724925">
    <property type="protein sequence ID" value="QIZ86008.1"/>
    <property type="molecule type" value="Genomic_DNA"/>
</dbReference>